<reference evidence="2 3" key="1">
    <citation type="submission" date="2018-06" db="EMBL/GenBank/DDBJ databases">
        <authorList>
            <consortium name="Pathogen Informatics"/>
            <person name="Doyle S."/>
        </authorList>
    </citation>
    <scope>NUCLEOTIDE SEQUENCE [LARGE SCALE GENOMIC DNA]</scope>
    <source>
        <strain evidence="2 3">NCTC13105</strain>
    </source>
</reference>
<proteinExistence type="predicted"/>
<organism evidence="2 3">
    <name type="scientific">Campylobacter jejuni</name>
    <dbReference type="NCBI Taxonomy" id="197"/>
    <lineage>
        <taxon>Bacteria</taxon>
        <taxon>Pseudomonadati</taxon>
        <taxon>Campylobacterota</taxon>
        <taxon>Epsilonproteobacteria</taxon>
        <taxon>Campylobacterales</taxon>
        <taxon>Campylobacteraceae</taxon>
        <taxon>Campylobacter</taxon>
    </lineage>
</organism>
<comment type="caution">
    <text evidence="2">The sequence shown here is derived from an EMBL/GenBank/DDBJ whole genome shotgun (WGS) entry which is preliminary data.</text>
</comment>
<feature type="compositionally biased region" description="Polar residues" evidence="1">
    <location>
        <begin position="47"/>
        <end position="63"/>
    </location>
</feature>
<feature type="region of interest" description="Disordered" evidence="1">
    <location>
        <begin position="40"/>
        <end position="63"/>
    </location>
</feature>
<evidence type="ECO:0000313" key="2">
    <source>
        <dbReference type="EMBL" id="SUX04690.1"/>
    </source>
</evidence>
<protein>
    <submittedName>
        <fullName evidence="2">Uncharacterized protein</fullName>
    </submittedName>
</protein>
<name>A0AAX2M374_CAMJU</name>
<dbReference type="EMBL" id="UFVB01000004">
    <property type="protein sequence ID" value="SUX04690.1"/>
    <property type="molecule type" value="Genomic_DNA"/>
</dbReference>
<gene>
    <name evidence="2" type="ORF">NCTC13105_02020</name>
</gene>
<dbReference type="Proteomes" id="UP000254131">
    <property type="component" value="Unassembled WGS sequence"/>
</dbReference>
<evidence type="ECO:0000256" key="1">
    <source>
        <dbReference type="SAM" id="MobiDB-lite"/>
    </source>
</evidence>
<accession>A0AAX2M374</accession>
<evidence type="ECO:0000313" key="3">
    <source>
        <dbReference type="Proteomes" id="UP000254131"/>
    </source>
</evidence>
<dbReference type="AlphaFoldDB" id="A0AAX2M374"/>
<dbReference type="RefSeq" id="WP_025006597.1">
    <property type="nucleotide sequence ID" value="NZ_CP012237.1"/>
</dbReference>
<sequence>MNNNNIDNLKLYICNESYDYERVMKAFKGEQDLINKIQINQQNPNQSTKSKINQQNPNHTEQK</sequence>